<evidence type="ECO:0000313" key="3">
    <source>
        <dbReference type="EMBL" id="CAH0770484.1"/>
    </source>
</evidence>
<feature type="region of interest" description="Disordered" evidence="1">
    <location>
        <begin position="131"/>
        <end position="155"/>
    </location>
</feature>
<evidence type="ECO:0000313" key="4">
    <source>
        <dbReference type="Proteomes" id="UP001152759"/>
    </source>
</evidence>
<evidence type="ECO:0000256" key="1">
    <source>
        <dbReference type="SAM" id="MobiDB-lite"/>
    </source>
</evidence>
<evidence type="ECO:0000259" key="2">
    <source>
        <dbReference type="PROSITE" id="PS51159"/>
    </source>
</evidence>
<dbReference type="InterPro" id="IPR050782">
    <property type="entry name" value="PP1_regulatory_subunit_3"/>
</dbReference>
<dbReference type="PANTHER" id="PTHR12307">
    <property type="entry name" value="PROTEIN PHOSPHATASE 1 REGULATORY SUBUNIT"/>
    <property type="match status" value="1"/>
</dbReference>
<organism evidence="3 4">
    <name type="scientific">Bemisia tabaci</name>
    <name type="common">Sweetpotato whitefly</name>
    <name type="synonym">Aleurodes tabaci</name>
    <dbReference type="NCBI Taxonomy" id="7038"/>
    <lineage>
        <taxon>Eukaryota</taxon>
        <taxon>Metazoa</taxon>
        <taxon>Ecdysozoa</taxon>
        <taxon>Arthropoda</taxon>
        <taxon>Hexapoda</taxon>
        <taxon>Insecta</taxon>
        <taxon>Pterygota</taxon>
        <taxon>Neoptera</taxon>
        <taxon>Paraneoptera</taxon>
        <taxon>Hemiptera</taxon>
        <taxon>Sternorrhyncha</taxon>
        <taxon>Aleyrodoidea</taxon>
        <taxon>Aleyrodidae</taxon>
        <taxon>Aleyrodinae</taxon>
        <taxon>Bemisia</taxon>
    </lineage>
</organism>
<dbReference type="EMBL" id="OU963865">
    <property type="protein sequence ID" value="CAH0770484.1"/>
    <property type="molecule type" value="Genomic_DNA"/>
</dbReference>
<dbReference type="InterPro" id="IPR038175">
    <property type="entry name" value="CBM21_dom_sf"/>
</dbReference>
<feature type="region of interest" description="Disordered" evidence="1">
    <location>
        <begin position="34"/>
        <end position="100"/>
    </location>
</feature>
<dbReference type="GO" id="GO:0000164">
    <property type="term" value="C:protein phosphatase type 1 complex"/>
    <property type="evidence" value="ECO:0007669"/>
    <property type="project" value="TreeGrafter"/>
</dbReference>
<feature type="compositionally biased region" description="Polar residues" evidence="1">
    <location>
        <begin position="36"/>
        <end position="45"/>
    </location>
</feature>
<dbReference type="PROSITE" id="PS51159">
    <property type="entry name" value="CBM21"/>
    <property type="match status" value="1"/>
</dbReference>
<dbReference type="PANTHER" id="PTHR12307:SF48">
    <property type="entry name" value="PROTEIN PHOSPHATASE 1 REGULATORY SUBUNIT"/>
    <property type="match status" value="1"/>
</dbReference>
<dbReference type="GO" id="GO:2001069">
    <property type="term" value="F:glycogen binding"/>
    <property type="evidence" value="ECO:0007669"/>
    <property type="project" value="TreeGrafter"/>
</dbReference>
<protein>
    <recommendedName>
        <fullName evidence="2">CBM21 domain-containing protein</fullName>
    </recommendedName>
</protein>
<accession>A0A9P0G538</accession>
<dbReference type="KEGG" id="btab:109035422"/>
<dbReference type="Gene3D" id="2.60.40.2440">
    <property type="entry name" value="Carbohydrate binding type-21 domain"/>
    <property type="match status" value="1"/>
</dbReference>
<proteinExistence type="predicted"/>
<dbReference type="GO" id="GO:0005979">
    <property type="term" value="P:regulation of glycogen biosynthetic process"/>
    <property type="evidence" value="ECO:0007669"/>
    <property type="project" value="TreeGrafter"/>
</dbReference>
<feature type="domain" description="CBM21" evidence="2">
    <location>
        <begin position="170"/>
        <end position="278"/>
    </location>
</feature>
<feature type="compositionally biased region" description="Low complexity" evidence="1">
    <location>
        <begin position="78"/>
        <end position="87"/>
    </location>
</feature>
<dbReference type="Pfam" id="PF03370">
    <property type="entry name" value="CBM_21"/>
    <property type="match status" value="1"/>
</dbReference>
<sequence length="329" mass="36956">MCSVAMPTDFEMRVGHSPSASGFFPGLAPWPRSYFPRQTHSQAQRLSRPAQPTPLGLIGKSFSAPPPAPRPCLVTRQSSSDDSGSSSDENDAPSPTRLKKKVVFADDRGLSLTQVRLMTESPAQRGYWRSRTLDFIPSSPPTGPKSSSPTSTDSWEITFSQPASDYVSFRKRLDTCNVSLENVIVKDQEISGTIKVKNLSFKKDVFVRSTTDNWLTYQDTHATFINNTVNSAVQVLYDTFNFKLALPPVANVVELCVCYQYDSTEHWDNNNGQNYVIKRKIAEKPFIFKPEPSPAQTQPKRYTDAVRAKLDTWSEFASWNHLVNEGPYW</sequence>
<dbReference type="AlphaFoldDB" id="A0A9P0G538"/>
<name>A0A9P0G538_BEMTA</name>
<gene>
    <name evidence="3" type="ORF">BEMITA_LOCUS7346</name>
</gene>
<keyword evidence="4" id="KW-1185">Reference proteome</keyword>
<dbReference type="GO" id="GO:0008157">
    <property type="term" value="F:protein phosphatase 1 binding"/>
    <property type="evidence" value="ECO:0007669"/>
    <property type="project" value="TreeGrafter"/>
</dbReference>
<dbReference type="Proteomes" id="UP001152759">
    <property type="component" value="Chromosome 4"/>
</dbReference>
<reference evidence="3" key="1">
    <citation type="submission" date="2021-12" db="EMBL/GenBank/DDBJ databases">
        <authorList>
            <person name="King R."/>
        </authorList>
    </citation>
    <scope>NUCLEOTIDE SEQUENCE</scope>
</reference>
<dbReference type="InterPro" id="IPR005036">
    <property type="entry name" value="CBM21_dom"/>
</dbReference>
<feature type="compositionally biased region" description="Low complexity" evidence="1">
    <location>
        <begin position="144"/>
        <end position="154"/>
    </location>
</feature>